<dbReference type="Proteomes" id="UP000051936">
    <property type="component" value="Unassembled WGS sequence"/>
</dbReference>
<evidence type="ECO:0000313" key="1">
    <source>
        <dbReference type="EMBL" id="KRQ15906.1"/>
    </source>
</evidence>
<gene>
    <name evidence="1" type="ORF">AOQ71_07130</name>
</gene>
<name>A0A0R3E8N6_9BRAD</name>
<evidence type="ECO:0000313" key="2">
    <source>
        <dbReference type="Proteomes" id="UP000051936"/>
    </source>
</evidence>
<comment type="caution">
    <text evidence="1">The sequence shown here is derived from an EMBL/GenBank/DDBJ whole genome shotgun (WGS) entry which is preliminary data.</text>
</comment>
<reference evidence="1 2" key="1">
    <citation type="submission" date="2015-09" db="EMBL/GenBank/DDBJ databases">
        <title>Draft Genome Sequence of Bradyrhizobium manausense Strain BR 3351T, a Novel Symbiotic Nitrogen-Fixing Alphaproteobacterium Isolated from Brazilian Amazon Rain Forest.</title>
        <authorList>
            <person name="De Araujo J.L."/>
            <person name="Zilli J.E."/>
        </authorList>
    </citation>
    <scope>NUCLEOTIDE SEQUENCE [LARGE SCALE GENOMIC DNA]</scope>
    <source>
        <strain evidence="1 2">BR3351</strain>
    </source>
</reference>
<dbReference type="AlphaFoldDB" id="A0A0R3E8N6"/>
<organism evidence="1 2">
    <name type="scientific">Bradyrhizobium manausense</name>
    <dbReference type="NCBI Taxonomy" id="989370"/>
    <lineage>
        <taxon>Bacteria</taxon>
        <taxon>Pseudomonadati</taxon>
        <taxon>Pseudomonadota</taxon>
        <taxon>Alphaproteobacteria</taxon>
        <taxon>Hyphomicrobiales</taxon>
        <taxon>Nitrobacteraceae</taxon>
        <taxon>Bradyrhizobium</taxon>
    </lineage>
</organism>
<protein>
    <submittedName>
        <fullName evidence="1">Uncharacterized protein</fullName>
    </submittedName>
</protein>
<dbReference type="EMBL" id="LJYG01000032">
    <property type="protein sequence ID" value="KRQ15906.1"/>
    <property type="molecule type" value="Genomic_DNA"/>
</dbReference>
<accession>A0A0R3E8N6</accession>
<proteinExistence type="predicted"/>
<keyword evidence="2" id="KW-1185">Reference proteome</keyword>
<sequence length="149" mass="16693">MQQANPETPDLFVAQDDFVHRSEQIAIVRAQGANASESFFGRKFQADKPESFARFLEAHARRHQAGIFFGQGAQCDELPVGVSLLDEDFVVADWEVTMQQRDAKSFIGLFLHKAASDFVEANIIVFRETACARKVNVRQGCIVERIMAS</sequence>